<dbReference type="Proteomes" id="UP001230649">
    <property type="component" value="Unassembled WGS sequence"/>
</dbReference>
<name>A0ACC2WSD5_9TREE</name>
<organism evidence="1 2">
    <name type="scientific">Naganishia adeliensis</name>
    <dbReference type="NCBI Taxonomy" id="92952"/>
    <lineage>
        <taxon>Eukaryota</taxon>
        <taxon>Fungi</taxon>
        <taxon>Dikarya</taxon>
        <taxon>Basidiomycota</taxon>
        <taxon>Agaricomycotina</taxon>
        <taxon>Tremellomycetes</taxon>
        <taxon>Filobasidiales</taxon>
        <taxon>Filobasidiaceae</taxon>
        <taxon>Naganishia</taxon>
    </lineage>
</organism>
<keyword evidence="2" id="KW-1185">Reference proteome</keyword>
<dbReference type="EMBL" id="JASBWS010000009">
    <property type="protein sequence ID" value="KAJ9114403.1"/>
    <property type="molecule type" value="Genomic_DNA"/>
</dbReference>
<comment type="caution">
    <text evidence="1">The sequence shown here is derived from an EMBL/GenBank/DDBJ whole genome shotgun (WGS) entry which is preliminary data.</text>
</comment>
<evidence type="ECO:0000313" key="2">
    <source>
        <dbReference type="Proteomes" id="UP001230649"/>
    </source>
</evidence>
<evidence type="ECO:0000313" key="1">
    <source>
        <dbReference type="EMBL" id="KAJ9114403.1"/>
    </source>
</evidence>
<reference evidence="1" key="1">
    <citation type="submission" date="2023-04" db="EMBL/GenBank/DDBJ databases">
        <title>Draft Genome sequencing of Naganishia species isolated from polar environments using Oxford Nanopore Technology.</title>
        <authorList>
            <person name="Leo P."/>
            <person name="Venkateswaran K."/>
        </authorList>
    </citation>
    <scope>NUCLEOTIDE SEQUENCE</scope>
    <source>
        <strain evidence="1">MNA-CCFEE 5262</strain>
    </source>
</reference>
<accession>A0ACC2WSD5</accession>
<proteinExistence type="predicted"/>
<gene>
    <name evidence="1" type="ORF">QFC20_001546</name>
</gene>
<protein>
    <submittedName>
        <fullName evidence="1">Uncharacterized protein</fullName>
    </submittedName>
</protein>
<sequence>MSFGSKKPVVLLTNDDGPPSPSSPNIYSFAKALKDTLGWDVRVVIPDCQKSWVGPAYAISDVIEGKYFYPREPDGLEGEITSKSRPLKDGETMEWVLLSGTPATCANIALHNIHANEIDLVISGPNHGRNSSSAFAISSGTIGATLGSSFSSYPSIALSYGVVTRPVPASCIRLANEAAVEVVARLWADWGYDTGHQRSLDGTRMRGRVQLYAVNLLLVEEFLKRENRRVVWTRIARNGYGQLFKRKQPDMSDNPWQLAASVKKPTTTPAQSVPQASQAGANAPQEKKPDNADPGSAGPAVGSVPATATSNGESNGDAPVEDDDARLVFHFAPDMKPLILPEAETLLEGTDSWALHHGCISVTPLQASYAEPAEDSMCFGSEAGANGQEAGQRKDGFKGEWRL</sequence>